<accession>A0A2H5N4D9</accession>
<dbReference type="AlphaFoldDB" id="A0A2H5N4D9"/>
<evidence type="ECO:0000313" key="1">
    <source>
        <dbReference type="EMBL" id="GAY34465.1"/>
    </source>
</evidence>
<comment type="caution">
    <text evidence="1">The sequence shown here is derived from an EMBL/GenBank/DDBJ whole genome shotgun (WGS) entry which is preliminary data.</text>
</comment>
<evidence type="ECO:0000313" key="2">
    <source>
        <dbReference type="Proteomes" id="UP000236630"/>
    </source>
</evidence>
<organism evidence="1 2">
    <name type="scientific">Citrus unshiu</name>
    <name type="common">Satsuma mandarin</name>
    <name type="synonym">Citrus nobilis var. unshiu</name>
    <dbReference type="NCBI Taxonomy" id="55188"/>
    <lineage>
        <taxon>Eukaryota</taxon>
        <taxon>Viridiplantae</taxon>
        <taxon>Streptophyta</taxon>
        <taxon>Embryophyta</taxon>
        <taxon>Tracheophyta</taxon>
        <taxon>Spermatophyta</taxon>
        <taxon>Magnoliopsida</taxon>
        <taxon>eudicotyledons</taxon>
        <taxon>Gunneridae</taxon>
        <taxon>Pentapetalae</taxon>
        <taxon>rosids</taxon>
        <taxon>malvids</taxon>
        <taxon>Sapindales</taxon>
        <taxon>Rutaceae</taxon>
        <taxon>Aurantioideae</taxon>
        <taxon>Citrus</taxon>
    </lineage>
</organism>
<dbReference type="EMBL" id="BDQV01004692">
    <property type="protein sequence ID" value="GAY34465.1"/>
    <property type="molecule type" value="Genomic_DNA"/>
</dbReference>
<protein>
    <submittedName>
        <fullName evidence="1">Uncharacterized protein</fullName>
    </submittedName>
</protein>
<gene>
    <name evidence="1" type="ORF">CUMW_284550</name>
</gene>
<dbReference type="Proteomes" id="UP000236630">
    <property type="component" value="Unassembled WGS sequence"/>
</dbReference>
<keyword evidence="2" id="KW-1185">Reference proteome</keyword>
<name>A0A2H5N4D9_CITUN</name>
<sequence length="96" mass="11062">MVYNNRGILNAHLSLNLLNLFSLMENCRNFPRYNQIVQLSSVCGVLCQTLPQRWRSFGGLAFDVWFGCFRDDEPGISSLCFILRYRKINVCAINVP</sequence>
<reference evidence="1 2" key="1">
    <citation type="journal article" date="2017" name="Front. Genet.">
        <title>Draft sequencing of the heterozygous diploid genome of Satsuma (Citrus unshiu Marc.) using a hybrid assembly approach.</title>
        <authorList>
            <person name="Shimizu T."/>
            <person name="Tanizawa Y."/>
            <person name="Mochizuki T."/>
            <person name="Nagasaki H."/>
            <person name="Yoshioka T."/>
            <person name="Toyoda A."/>
            <person name="Fujiyama A."/>
            <person name="Kaminuma E."/>
            <person name="Nakamura Y."/>
        </authorList>
    </citation>
    <scope>NUCLEOTIDE SEQUENCE [LARGE SCALE GENOMIC DNA]</scope>
    <source>
        <strain evidence="2">cv. Miyagawa wase</strain>
    </source>
</reference>
<proteinExistence type="predicted"/>